<dbReference type="Gene3D" id="1.10.150.20">
    <property type="entry name" value="5' to 3' exonuclease, C-terminal subdomain"/>
    <property type="match status" value="1"/>
</dbReference>
<comment type="subcellular location">
    <subcellularLocation>
        <location evidence="7">Cytoplasm</location>
    </subcellularLocation>
</comment>
<dbReference type="GO" id="GO:0005737">
    <property type="term" value="C:cytoplasm"/>
    <property type="evidence" value="ECO:0007669"/>
    <property type="project" value="UniProtKB-SubCell"/>
</dbReference>
<dbReference type="GO" id="GO:0006289">
    <property type="term" value="P:nucleotide-excision repair"/>
    <property type="evidence" value="ECO:0007669"/>
    <property type="project" value="UniProtKB-UniRule"/>
</dbReference>
<dbReference type="InterPro" id="IPR038476">
    <property type="entry name" value="UvrC_RNase_H_dom_sf"/>
</dbReference>
<dbReference type="Gene3D" id="3.40.1440.10">
    <property type="entry name" value="GIY-YIG endonuclease"/>
    <property type="match status" value="1"/>
</dbReference>
<dbReference type="GO" id="GO:0009432">
    <property type="term" value="P:SOS response"/>
    <property type="evidence" value="ECO:0007669"/>
    <property type="project" value="UniProtKB-UniRule"/>
</dbReference>
<evidence type="ECO:0000259" key="10">
    <source>
        <dbReference type="PROSITE" id="PS50164"/>
    </source>
</evidence>
<evidence type="ECO:0000256" key="2">
    <source>
        <dbReference type="ARBA" id="ARBA00022763"/>
    </source>
</evidence>
<accession>A0A380NGE6</accession>
<gene>
    <name evidence="7 12" type="primary">uvrC</name>
    <name evidence="12" type="ORF">NCTC12020_00133</name>
</gene>
<dbReference type="PANTHER" id="PTHR30562">
    <property type="entry name" value="UVRC/OXIDOREDUCTASE"/>
    <property type="match status" value="1"/>
</dbReference>
<keyword evidence="4 7" id="KW-0267">Excision nuclease</keyword>
<dbReference type="Pfam" id="PF14520">
    <property type="entry name" value="HHH_5"/>
    <property type="match status" value="1"/>
</dbReference>
<comment type="function">
    <text evidence="7">The UvrABC repair system catalyzes the recognition and processing of DNA lesions. UvrC both incises the 5' and 3' sides of the lesion. The N-terminal half is responsible for the 3' incision and the C-terminal half is responsible for the 5' incision.</text>
</comment>
<comment type="subunit">
    <text evidence="7">Interacts with UvrB in an incision complex.</text>
</comment>
<evidence type="ECO:0000256" key="8">
    <source>
        <dbReference type="SAM" id="Coils"/>
    </source>
</evidence>
<sequence>MVTEEVLEKISHLPTTPGVYLWRDQYKRIIYVGKAINLRNRVRSYVRQDSNRAPKVAAMMRRAVDVEVIQTKTEMEALILENTLIKEHHPKYNIMLRDDKTYPYVKVTMQEAYPRVLMVRRMIRDGAKYFGPFTDVTAVHQTLKLFRRHFPLRTCQNMKVPRPCLQYHMGYCEAPCQGWVSPEQYRRYIEQIVQVLEGKPIPLLNQLKAQMEAAAEDLNFEKAAELRDQLQALDKLREKQRMVTQRGDIDVVGIAMEGLMACVQVFFIRQGRLLGRENFFIKNEGDDEVTIMTDFVKQYYSGASFVPKEVLLPYDTTERELFATWFSEMKGQVVEVSVPQRGYKHDLIKMAAENAQNFLAERRRQWQYDIDKSGGAVKKLAEVLDLPRLPERMECFDISHTQGSETVASMVVFEDGKPAKKEYRRFKLKTVQGKPDDFKSMAEIMERRYGNETDWPMPDLIIIDGGKGQLNAALPLIRAVGVTDVPVISLAKRIEEVFVEGQSESIILSHHSPELQLLQQIRDEAHRFAITYHRKLRGKRNLESILDHIEGIGPKRRKALWQAFGQLERLKQATVDEIAAVPGMNQKTAEAVYRFFRLSKDEKRATIERGALQKVES</sequence>
<dbReference type="PROSITE" id="PS50165">
    <property type="entry name" value="UVRC"/>
    <property type="match status" value="1"/>
</dbReference>
<feature type="coiled-coil region" evidence="8">
    <location>
        <begin position="204"/>
        <end position="243"/>
    </location>
</feature>
<dbReference type="GO" id="GO:0003677">
    <property type="term" value="F:DNA binding"/>
    <property type="evidence" value="ECO:0007669"/>
    <property type="project" value="UniProtKB-UniRule"/>
</dbReference>
<dbReference type="Gene3D" id="4.10.860.10">
    <property type="entry name" value="UVR domain"/>
    <property type="match status" value="1"/>
</dbReference>
<keyword evidence="3 7" id="KW-0228">DNA excision</keyword>
<evidence type="ECO:0000313" key="12">
    <source>
        <dbReference type="EMBL" id="SUP39777.1"/>
    </source>
</evidence>
<organism evidence="12 13">
    <name type="scientific">Veillonella criceti</name>
    <dbReference type="NCBI Taxonomy" id="103891"/>
    <lineage>
        <taxon>Bacteria</taxon>
        <taxon>Bacillati</taxon>
        <taxon>Bacillota</taxon>
        <taxon>Negativicutes</taxon>
        <taxon>Veillonellales</taxon>
        <taxon>Veillonellaceae</taxon>
        <taxon>Veillonella</taxon>
    </lineage>
</organism>
<evidence type="ECO:0000256" key="6">
    <source>
        <dbReference type="ARBA" id="ARBA00023236"/>
    </source>
</evidence>
<dbReference type="SUPFAM" id="SSF46600">
    <property type="entry name" value="C-terminal UvrC-binding domain of UvrB"/>
    <property type="match status" value="1"/>
</dbReference>
<dbReference type="GO" id="GO:0009380">
    <property type="term" value="C:excinuclease repair complex"/>
    <property type="evidence" value="ECO:0007669"/>
    <property type="project" value="InterPro"/>
</dbReference>
<dbReference type="FunFam" id="3.40.1440.10:FF:000001">
    <property type="entry name" value="UvrABC system protein C"/>
    <property type="match status" value="1"/>
</dbReference>
<dbReference type="PROSITE" id="PS50164">
    <property type="entry name" value="GIY_YIG"/>
    <property type="match status" value="1"/>
</dbReference>
<dbReference type="Pfam" id="PF02151">
    <property type="entry name" value="UVR"/>
    <property type="match status" value="1"/>
</dbReference>
<dbReference type="SUPFAM" id="SSF82771">
    <property type="entry name" value="GIY-YIG endonuclease"/>
    <property type="match status" value="1"/>
</dbReference>
<evidence type="ECO:0000313" key="13">
    <source>
        <dbReference type="Proteomes" id="UP000255367"/>
    </source>
</evidence>
<feature type="domain" description="UvrC family homology region profile" evidence="11">
    <location>
        <begin position="251"/>
        <end position="473"/>
    </location>
</feature>
<protein>
    <recommendedName>
        <fullName evidence="7">UvrABC system protein C</fullName>
        <shortName evidence="7">Protein UvrC</shortName>
    </recommendedName>
    <alternativeName>
        <fullName evidence="7">Excinuclease ABC subunit C</fullName>
    </alternativeName>
</protein>
<dbReference type="HAMAP" id="MF_00203">
    <property type="entry name" value="UvrC"/>
    <property type="match status" value="1"/>
</dbReference>
<feature type="domain" description="GIY-YIG" evidence="10">
    <location>
        <begin position="15"/>
        <end position="94"/>
    </location>
</feature>
<dbReference type="InterPro" id="IPR050066">
    <property type="entry name" value="UvrABC_protein_C"/>
</dbReference>
<evidence type="ECO:0000256" key="5">
    <source>
        <dbReference type="ARBA" id="ARBA00023204"/>
    </source>
</evidence>
<dbReference type="Proteomes" id="UP000255367">
    <property type="component" value="Unassembled WGS sequence"/>
</dbReference>
<evidence type="ECO:0000256" key="7">
    <source>
        <dbReference type="HAMAP-Rule" id="MF_00203"/>
    </source>
</evidence>
<feature type="domain" description="UVR" evidence="9">
    <location>
        <begin position="201"/>
        <end position="236"/>
    </location>
</feature>
<evidence type="ECO:0000259" key="11">
    <source>
        <dbReference type="PROSITE" id="PS50165"/>
    </source>
</evidence>
<dbReference type="AlphaFoldDB" id="A0A380NGE6"/>
<dbReference type="InterPro" id="IPR001162">
    <property type="entry name" value="UvrC_RNase_H_dom"/>
</dbReference>
<reference evidence="12 13" key="1">
    <citation type="submission" date="2018-06" db="EMBL/GenBank/DDBJ databases">
        <authorList>
            <consortium name="Pathogen Informatics"/>
            <person name="Doyle S."/>
        </authorList>
    </citation>
    <scope>NUCLEOTIDE SEQUENCE [LARGE SCALE GENOMIC DNA]</scope>
    <source>
        <strain evidence="12 13">NCTC12020</strain>
    </source>
</reference>
<dbReference type="PANTHER" id="PTHR30562:SF1">
    <property type="entry name" value="UVRABC SYSTEM PROTEIN C"/>
    <property type="match status" value="1"/>
</dbReference>
<proteinExistence type="inferred from homology"/>
<dbReference type="SMART" id="SM00465">
    <property type="entry name" value="GIYc"/>
    <property type="match status" value="1"/>
</dbReference>
<dbReference type="NCBIfam" id="NF001824">
    <property type="entry name" value="PRK00558.1-5"/>
    <property type="match status" value="1"/>
</dbReference>
<evidence type="ECO:0000256" key="3">
    <source>
        <dbReference type="ARBA" id="ARBA00022769"/>
    </source>
</evidence>
<dbReference type="GO" id="GO:0009381">
    <property type="term" value="F:excinuclease ABC activity"/>
    <property type="evidence" value="ECO:0007669"/>
    <property type="project" value="UniProtKB-UniRule"/>
</dbReference>
<dbReference type="CDD" id="cd10434">
    <property type="entry name" value="GIY-YIG_UvrC_Cho"/>
    <property type="match status" value="1"/>
</dbReference>
<dbReference type="RefSeq" id="WP_115309413.1">
    <property type="nucleotide sequence ID" value="NZ_UHIO01000001.1"/>
</dbReference>
<dbReference type="Pfam" id="PF08459">
    <property type="entry name" value="UvrC_RNaseH_dom"/>
    <property type="match status" value="1"/>
</dbReference>
<keyword evidence="6 7" id="KW-0742">SOS response</keyword>
<dbReference type="Pfam" id="PF22920">
    <property type="entry name" value="UvrC_RNaseH"/>
    <property type="match status" value="1"/>
</dbReference>
<dbReference type="OrthoDB" id="9804933at2"/>
<dbReference type="Gene3D" id="3.30.420.340">
    <property type="entry name" value="UvrC, RNAse H endonuclease domain"/>
    <property type="match status" value="1"/>
</dbReference>
<keyword evidence="13" id="KW-1185">Reference proteome</keyword>
<keyword evidence="2 7" id="KW-0227">DNA damage</keyword>
<dbReference type="InterPro" id="IPR000305">
    <property type="entry name" value="GIY-YIG_endonuc"/>
</dbReference>
<dbReference type="SUPFAM" id="SSF47781">
    <property type="entry name" value="RuvA domain 2-like"/>
    <property type="match status" value="1"/>
</dbReference>
<dbReference type="InterPro" id="IPR036876">
    <property type="entry name" value="UVR_dom_sf"/>
</dbReference>
<dbReference type="InterPro" id="IPR035901">
    <property type="entry name" value="GIY-YIG_endonuc_sf"/>
</dbReference>
<dbReference type="InterPro" id="IPR004791">
    <property type="entry name" value="UvrC"/>
</dbReference>
<keyword evidence="8" id="KW-0175">Coiled coil</keyword>
<evidence type="ECO:0000256" key="4">
    <source>
        <dbReference type="ARBA" id="ARBA00022881"/>
    </source>
</evidence>
<dbReference type="NCBIfam" id="TIGR00194">
    <property type="entry name" value="uvrC"/>
    <property type="match status" value="1"/>
</dbReference>
<evidence type="ECO:0000259" key="9">
    <source>
        <dbReference type="PROSITE" id="PS50151"/>
    </source>
</evidence>
<dbReference type="InterPro" id="IPR047296">
    <property type="entry name" value="GIY-YIG_UvrC_Cho"/>
</dbReference>
<dbReference type="FunFam" id="3.30.420.340:FF:000001">
    <property type="entry name" value="UvrABC system protein C"/>
    <property type="match status" value="1"/>
</dbReference>
<dbReference type="EMBL" id="UHIO01000001">
    <property type="protein sequence ID" value="SUP39777.1"/>
    <property type="molecule type" value="Genomic_DNA"/>
</dbReference>
<dbReference type="InterPro" id="IPR001943">
    <property type="entry name" value="UVR_dom"/>
</dbReference>
<keyword evidence="5 7" id="KW-0234">DNA repair</keyword>
<keyword evidence="1 7" id="KW-0963">Cytoplasm</keyword>
<dbReference type="Pfam" id="PF01541">
    <property type="entry name" value="GIY-YIG"/>
    <property type="match status" value="1"/>
</dbReference>
<comment type="similarity">
    <text evidence="7">Belongs to the UvrC family.</text>
</comment>
<dbReference type="InterPro" id="IPR010994">
    <property type="entry name" value="RuvA_2-like"/>
</dbReference>
<dbReference type="PROSITE" id="PS50151">
    <property type="entry name" value="UVR"/>
    <property type="match status" value="1"/>
</dbReference>
<name>A0A380NGE6_9FIRM</name>
<evidence type="ECO:0000256" key="1">
    <source>
        <dbReference type="ARBA" id="ARBA00022490"/>
    </source>
</evidence>